<dbReference type="AlphaFoldDB" id="A0A974A2M1"/>
<dbReference type="EMBL" id="JAAOLE020000001">
    <property type="protein sequence ID" value="NVI45419.1"/>
    <property type="molecule type" value="Genomic_DNA"/>
</dbReference>
<name>A0A974A2M1_9BRAD</name>
<evidence type="ECO:0000313" key="2">
    <source>
        <dbReference type="EMBL" id="NVI45804.1"/>
    </source>
</evidence>
<dbReference type="InterPro" id="IPR014974">
    <property type="entry name" value="DUF1833"/>
</dbReference>
<dbReference type="Pfam" id="PF08875">
    <property type="entry name" value="DUF1833"/>
    <property type="match status" value="1"/>
</dbReference>
<gene>
    <name evidence="1" type="ORF">HAP48_021105</name>
    <name evidence="2" type="ORF">HAP48_023160</name>
</gene>
<sequence>MPTHNEALLEAYASCPPSARIYYTLELWQSSFDQPARVVANVGDDMAFGLEAGAPRNAGEAATFIACPFEAGYPEQKEGQPPSTTIKIDNVNRELVPKIRAAQGTREYIQVLYREYLGSDLTEPAYGPIEFELRSVQMVGASLTGTVMVKNLQNKRFPRITKNYDYVQFPSLLA</sequence>
<reference evidence="1" key="1">
    <citation type="submission" date="2020-06" db="EMBL/GenBank/DDBJ databases">
        <title>Whole Genome Sequence of Bradyrhizobium sp. Strain 1S1.</title>
        <authorList>
            <person name="Bromfield E.S.P."/>
            <person name="Cloutier S."/>
        </authorList>
    </citation>
    <scope>NUCLEOTIDE SEQUENCE [LARGE SCALE GENOMIC DNA]</scope>
    <source>
        <strain evidence="1">1S1</strain>
    </source>
</reference>
<comment type="caution">
    <text evidence="1">The sequence shown here is derived from an EMBL/GenBank/DDBJ whole genome shotgun (WGS) entry which is preliminary data.</text>
</comment>
<protein>
    <submittedName>
        <fullName evidence="1">DUF1833 family protein</fullName>
    </submittedName>
</protein>
<dbReference type="EMBL" id="JAAOLE020000001">
    <property type="protein sequence ID" value="NVI45804.1"/>
    <property type="molecule type" value="Genomic_DNA"/>
</dbReference>
<dbReference type="RefSeq" id="WP_166204844.1">
    <property type="nucleotide sequence ID" value="NZ_CP088285.1"/>
</dbReference>
<organism evidence="1">
    <name type="scientific">Bradyrhizobium septentrionale</name>
    <dbReference type="NCBI Taxonomy" id="1404411"/>
    <lineage>
        <taxon>Bacteria</taxon>
        <taxon>Pseudomonadati</taxon>
        <taxon>Pseudomonadota</taxon>
        <taxon>Alphaproteobacteria</taxon>
        <taxon>Hyphomicrobiales</taxon>
        <taxon>Nitrobacteraceae</taxon>
        <taxon>Bradyrhizobium</taxon>
    </lineage>
</organism>
<proteinExistence type="predicted"/>
<accession>A0A974A2M1</accession>
<evidence type="ECO:0000313" key="1">
    <source>
        <dbReference type="EMBL" id="NVI45419.1"/>
    </source>
</evidence>